<accession>A0ABS8UKS7</accession>
<proteinExistence type="predicted"/>
<dbReference type="EMBL" id="JACEIK010002046">
    <property type="protein sequence ID" value="MCD9558695.1"/>
    <property type="molecule type" value="Genomic_DNA"/>
</dbReference>
<protein>
    <submittedName>
        <fullName evidence="1">Uncharacterized protein</fullName>
    </submittedName>
</protein>
<dbReference type="Proteomes" id="UP000823775">
    <property type="component" value="Unassembled WGS sequence"/>
</dbReference>
<organism evidence="1 2">
    <name type="scientific">Datura stramonium</name>
    <name type="common">Jimsonweed</name>
    <name type="synonym">Common thornapple</name>
    <dbReference type="NCBI Taxonomy" id="4076"/>
    <lineage>
        <taxon>Eukaryota</taxon>
        <taxon>Viridiplantae</taxon>
        <taxon>Streptophyta</taxon>
        <taxon>Embryophyta</taxon>
        <taxon>Tracheophyta</taxon>
        <taxon>Spermatophyta</taxon>
        <taxon>Magnoliopsida</taxon>
        <taxon>eudicotyledons</taxon>
        <taxon>Gunneridae</taxon>
        <taxon>Pentapetalae</taxon>
        <taxon>asterids</taxon>
        <taxon>lamiids</taxon>
        <taxon>Solanales</taxon>
        <taxon>Solanaceae</taxon>
        <taxon>Solanoideae</taxon>
        <taxon>Datureae</taxon>
        <taxon>Datura</taxon>
    </lineage>
</organism>
<name>A0ABS8UKS7_DATST</name>
<sequence>MDEAVKRSGGEECGFAGVLEARGKEKYRGSVAAFVARHCGLFSSVREEREATGGVGFGRTGRGSVVGLTTGKTVLSRKMEWRRGVCGGLGDVSTMEIEESRCRGVAAAQGGE</sequence>
<comment type="caution">
    <text evidence="1">The sequence shown here is derived from an EMBL/GenBank/DDBJ whole genome shotgun (WGS) entry which is preliminary data.</text>
</comment>
<gene>
    <name evidence="1" type="ORF">HAX54_016229</name>
</gene>
<evidence type="ECO:0000313" key="2">
    <source>
        <dbReference type="Proteomes" id="UP000823775"/>
    </source>
</evidence>
<keyword evidence="2" id="KW-1185">Reference proteome</keyword>
<reference evidence="1 2" key="1">
    <citation type="journal article" date="2021" name="BMC Genomics">
        <title>Datura genome reveals duplications of psychoactive alkaloid biosynthetic genes and high mutation rate following tissue culture.</title>
        <authorList>
            <person name="Rajewski A."/>
            <person name="Carter-House D."/>
            <person name="Stajich J."/>
            <person name="Litt A."/>
        </authorList>
    </citation>
    <scope>NUCLEOTIDE SEQUENCE [LARGE SCALE GENOMIC DNA]</scope>
    <source>
        <strain evidence="1">AR-01</strain>
    </source>
</reference>
<evidence type="ECO:0000313" key="1">
    <source>
        <dbReference type="EMBL" id="MCD9558695.1"/>
    </source>
</evidence>